<dbReference type="PANTHER" id="PTHR31905">
    <property type="entry name" value="COILED-COIL DOMAIN-CONTAINING PROTEIN 58"/>
    <property type="match status" value="1"/>
</dbReference>
<comment type="similarity">
    <text evidence="1">Belongs to the MIX23 family.</text>
</comment>
<dbReference type="InterPro" id="IPR019171">
    <property type="entry name" value="MIX23"/>
</dbReference>
<dbReference type="PANTHER" id="PTHR31905:SF2">
    <property type="entry name" value="PROTEIN MIX23"/>
    <property type="match status" value="1"/>
</dbReference>
<reference evidence="2 3" key="1">
    <citation type="journal article" date="2011" name="Proc. Natl. Acad. Sci. U.S.A.">
        <title>Evolutionary erosion of yeast sex chromosomes by mating-type switching accidents.</title>
        <authorList>
            <person name="Gordon J.L."/>
            <person name="Armisen D."/>
            <person name="Proux-Wera E."/>
            <person name="Oheigeartaigh S.S."/>
            <person name="Byrne K.P."/>
            <person name="Wolfe K.H."/>
        </authorList>
    </citation>
    <scope>NUCLEOTIDE SEQUENCE [LARGE SCALE GENOMIC DNA]</scope>
    <source>
        <strain evidence="3">ATCC 10662 / CBS 1146 / NBRC 0425 / NCYC 2629 / NRRL Y-866</strain>
    </source>
</reference>
<keyword evidence="3" id="KW-1185">Reference proteome</keyword>
<dbReference type="GO" id="GO:0005758">
    <property type="term" value="C:mitochondrial intermembrane space"/>
    <property type="evidence" value="ECO:0007669"/>
    <property type="project" value="EnsemblFungi"/>
</dbReference>
<dbReference type="Pfam" id="PF09774">
    <property type="entry name" value="MIX23"/>
    <property type="match status" value="1"/>
</dbReference>
<dbReference type="PIRSF" id="PIRSF022603">
    <property type="entry name" value="UCP022603"/>
    <property type="match status" value="1"/>
</dbReference>
<evidence type="ECO:0000313" key="2">
    <source>
        <dbReference type="EMBL" id="CCE91196.1"/>
    </source>
</evidence>
<evidence type="ECO:0008006" key="4">
    <source>
        <dbReference type="Google" id="ProtNLM"/>
    </source>
</evidence>
<dbReference type="GeneID" id="11500531"/>
<dbReference type="Proteomes" id="UP000005627">
    <property type="component" value="Chromosome 3"/>
</dbReference>
<dbReference type="RefSeq" id="XP_003680407.1">
    <property type="nucleotide sequence ID" value="XM_003680359.1"/>
</dbReference>
<gene>
    <name evidence="2" type="primary">TDEL0C03070</name>
    <name evidence="2" type="ORF">TDEL_0C03070</name>
</gene>
<dbReference type="GO" id="GO:1903955">
    <property type="term" value="P:positive regulation of protein targeting to mitochondrion"/>
    <property type="evidence" value="ECO:0007669"/>
    <property type="project" value="EnsemblFungi"/>
</dbReference>
<proteinExistence type="inferred from homology"/>
<dbReference type="InParanoid" id="G8ZRQ4"/>
<dbReference type="OrthoDB" id="5593818at2759"/>
<dbReference type="InterPro" id="IPR016805">
    <property type="entry name" value="MIX23_fungal"/>
</dbReference>
<dbReference type="AlphaFoldDB" id="G8ZRQ4"/>
<dbReference type="FunCoup" id="G8ZRQ4">
    <property type="interactions" value="33"/>
</dbReference>
<accession>G8ZRQ4</accession>
<organism evidence="2 3">
    <name type="scientific">Torulaspora delbrueckii</name>
    <name type="common">Yeast</name>
    <name type="synonym">Candida colliculosa</name>
    <dbReference type="NCBI Taxonomy" id="4950"/>
    <lineage>
        <taxon>Eukaryota</taxon>
        <taxon>Fungi</taxon>
        <taxon>Dikarya</taxon>
        <taxon>Ascomycota</taxon>
        <taxon>Saccharomycotina</taxon>
        <taxon>Saccharomycetes</taxon>
        <taxon>Saccharomycetales</taxon>
        <taxon>Saccharomycetaceae</taxon>
        <taxon>Torulaspora</taxon>
    </lineage>
</organism>
<dbReference type="EMBL" id="HE616744">
    <property type="protein sequence ID" value="CCE91196.1"/>
    <property type="molecule type" value="Genomic_DNA"/>
</dbReference>
<evidence type="ECO:0000313" key="3">
    <source>
        <dbReference type="Proteomes" id="UP000005627"/>
    </source>
</evidence>
<dbReference type="HOGENOM" id="CLU_118733_0_0_1"/>
<evidence type="ECO:0000256" key="1">
    <source>
        <dbReference type="ARBA" id="ARBA00024204"/>
    </source>
</evidence>
<dbReference type="KEGG" id="tdl:TDEL_0C03070"/>
<dbReference type="eggNOG" id="ENOG502S17Q">
    <property type="taxonomic scope" value="Eukaryota"/>
</dbReference>
<name>G8ZRQ4_TORDE</name>
<protein>
    <recommendedName>
        <fullName evidence="4">Mitochondrial intermembrane space cysteine motif-containing protein MIX23</fullName>
    </recommendedName>
</protein>
<sequence length="200" mass="24019">MSDDIIEITAPEALLDSNLKFPKEVPFVKHLTVTRERCVNPTLVDSFLRLLRYGSDDSMRQRLSAYHNYEKEGRYNEKKCDKFLTEELYPNWHSRDRVIGFCNGQLGQMKTELDQRYGQDPATFVRAEVDLRLDPYAARDRAQEQEDHYKQWKRLNNWVENQKRIESILRTNSNRVLRQNCDQNADYLEDFWNFQHNHRT</sequence>